<dbReference type="EMBL" id="JAGRRH010000024">
    <property type="protein sequence ID" value="KAG7343232.1"/>
    <property type="molecule type" value="Genomic_DNA"/>
</dbReference>
<gene>
    <name evidence="4" type="ORF">IV203_021177</name>
</gene>
<feature type="region of interest" description="Disordered" evidence="3">
    <location>
        <begin position="442"/>
        <end position="467"/>
    </location>
</feature>
<feature type="compositionally biased region" description="Basic and acidic residues" evidence="3">
    <location>
        <begin position="790"/>
        <end position="803"/>
    </location>
</feature>
<evidence type="ECO:0000256" key="3">
    <source>
        <dbReference type="SAM" id="MobiDB-lite"/>
    </source>
</evidence>
<keyword evidence="2" id="KW-0040">ANK repeat</keyword>
<name>A0A9K3KGH8_9STRA</name>
<feature type="compositionally biased region" description="Polar residues" evidence="3">
    <location>
        <begin position="283"/>
        <end position="292"/>
    </location>
</feature>
<dbReference type="GO" id="GO:0005886">
    <property type="term" value="C:plasma membrane"/>
    <property type="evidence" value="ECO:0007669"/>
    <property type="project" value="TreeGrafter"/>
</dbReference>
<feature type="region of interest" description="Disordered" evidence="3">
    <location>
        <begin position="169"/>
        <end position="196"/>
    </location>
</feature>
<evidence type="ECO:0000313" key="4">
    <source>
        <dbReference type="EMBL" id="KAG7343232.1"/>
    </source>
</evidence>
<organism evidence="4 5">
    <name type="scientific">Nitzschia inconspicua</name>
    <dbReference type="NCBI Taxonomy" id="303405"/>
    <lineage>
        <taxon>Eukaryota</taxon>
        <taxon>Sar</taxon>
        <taxon>Stramenopiles</taxon>
        <taxon>Ochrophyta</taxon>
        <taxon>Bacillariophyta</taxon>
        <taxon>Bacillariophyceae</taxon>
        <taxon>Bacillariophycidae</taxon>
        <taxon>Bacillariales</taxon>
        <taxon>Bacillariaceae</taxon>
        <taxon>Nitzschia</taxon>
    </lineage>
</organism>
<feature type="region of interest" description="Disordered" evidence="3">
    <location>
        <begin position="362"/>
        <end position="399"/>
    </location>
</feature>
<feature type="compositionally biased region" description="Polar residues" evidence="3">
    <location>
        <begin position="240"/>
        <end position="257"/>
    </location>
</feature>
<feature type="region of interest" description="Disordered" evidence="3">
    <location>
        <begin position="236"/>
        <end position="292"/>
    </location>
</feature>
<dbReference type="InterPro" id="IPR002110">
    <property type="entry name" value="Ankyrin_rpt"/>
</dbReference>
<dbReference type="Pfam" id="PF12796">
    <property type="entry name" value="Ank_2"/>
    <property type="match status" value="1"/>
</dbReference>
<dbReference type="SMART" id="SM00248">
    <property type="entry name" value="ANK"/>
    <property type="match status" value="3"/>
</dbReference>
<evidence type="ECO:0000256" key="2">
    <source>
        <dbReference type="ARBA" id="ARBA00023043"/>
    </source>
</evidence>
<feature type="region of interest" description="Disordered" evidence="3">
    <location>
        <begin position="708"/>
        <end position="763"/>
    </location>
</feature>
<proteinExistence type="predicted"/>
<dbReference type="PANTHER" id="PTHR24186:SF38">
    <property type="entry name" value="ANKYRIN REPEAT FAMILY PROTEIN"/>
    <property type="match status" value="1"/>
</dbReference>
<feature type="compositionally biased region" description="Acidic residues" evidence="3">
    <location>
        <begin position="178"/>
        <end position="188"/>
    </location>
</feature>
<reference evidence="4" key="2">
    <citation type="submission" date="2021-04" db="EMBL/GenBank/DDBJ databases">
        <authorList>
            <person name="Podell S."/>
        </authorList>
    </citation>
    <scope>NUCLEOTIDE SEQUENCE</scope>
    <source>
        <strain evidence="4">Hildebrandi</strain>
    </source>
</reference>
<feature type="compositionally biased region" description="Polar residues" evidence="3">
    <location>
        <begin position="804"/>
        <end position="816"/>
    </location>
</feature>
<accession>A0A9K3KGH8</accession>
<comment type="caution">
    <text evidence="4">The sequence shown here is derived from an EMBL/GenBank/DDBJ whole genome shotgun (WGS) entry which is preliminary data.</text>
</comment>
<feature type="compositionally biased region" description="Basic residues" evidence="3">
    <location>
        <begin position="738"/>
        <end position="753"/>
    </location>
</feature>
<feature type="region of interest" description="Disordered" evidence="3">
    <location>
        <begin position="790"/>
        <end position="828"/>
    </location>
</feature>
<dbReference type="OrthoDB" id="45365at2759"/>
<dbReference type="AlphaFoldDB" id="A0A9K3KGH8"/>
<protein>
    <submittedName>
        <fullName evidence="4">Ankyrin repeat domain protein</fullName>
    </submittedName>
</protein>
<keyword evidence="5" id="KW-1185">Reference proteome</keyword>
<keyword evidence="1" id="KW-0677">Repeat</keyword>
<evidence type="ECO:0000313" key="5">
    <source>
        <dbReference type="Proteomes" id="UP000693970"/>
    </source>
</evidence>
<evidence type="ECO:0000256" key="1">
    <source>
        <dbReference type="ARBA" id="ARBA00022737"/>
    </source>
</evidence>
<sequence length="845" mass="93567">MRHLLTDLSGNPIYTSFGTWRGTNDRLRSSSPHHNPQSLLFLYITSASWNDAIRRAQSHPQEILYIDDNGNTPLHRACQLDPPAEVLHVLQDAVTQTNSLGATPLHIAASHRCNARTLRELIDLYPGALCQCSRMGRTPIHYACMSYRGLDLVAFQVLLEKTLEESRRKQQEYQLEQDGNDDDAEGENQDVISGGESDGFKITDFIDVVREAKEGDIQDDEEISVLMGDGDSQFAMGVSGHSSSSWMMQTRSTNDGFSTLGGEDGTSPNNASGNDDDQESPDKNQNFNVVTWKDNTGNTPLGLLFRRYRERVRSVITVLEQMRNGASTTPRTTTPTSLQTDLGHLWGKARLIVARLTEEQQQQQQQEQEQNLAFASRAEQQQFQTQKGDDASSVGQQHWTAAASWSKERFTGNNSTPVMSQNHVRASAVASAMVREDVNRQIIKSSSSNSSESEDDDDVKSATKEFEKEPREFRIVHASVGLTGYGCPPEMIRLAISIHPHQVREMDEDGNLPLHIAASASSFGTLSSNIGMKDEEASVFSDGMASLFSTGSTKRNKNGDRNFDTVIKMLLKQYPQAAQTPHGKSGRLPLVLAARAGHRSWDDGMKTLLRAYPPALFSGSKGMIPVKLYPHALALIGGGDPLPPPNAARSLSFNKGINHSGGNGLKSSTHSYGHTRVKGRGGMAFLHNLLLLKQRHIHELAGTATQLSEGAMNAHSPFRPTRQRNHVYSVPLSSGSGHRPRSRNSSWSRKKPASKTPPTTKVDSKLATTMFELLRTKPDLVEVGRSYHEKLERERRQHRDNTDSKPSPTFSASAQGHQGDIIRGKRTMSRSLLERMTVFERKAWK</sequence>
<reference evidence="4" key="1">
    <citation type="journal article" date="2021" name="Sci. Rep.">
        <title>Diploid genomic architecture of Nitzschia inconspicua, an elite biomass production diatom.</title>
        <authorList>
            <person name="Oliver A."/>
            <person name="Podell S."/>
            <person name="Pinowska A."/>
            <person name="Traller J.C."/>
            <person name="Smith S.R."/>
            <person name="McClure R."/>
            <person name="Beliaev A."/>
            <person name="Bohutskyi P."/>
            <person name="Hill E.A."/>
            <person name="Rabines A."/>
            <person name="Zheng H."/>
            <person name="Allen L.Z."/>
            <person name="Kuo A."/>
            <person name="Grigoriev I.V."/>
            <person name="Allen A.E."/>
            <person name="Hazlebeck D."/>
            <person name="Allen E.E."/>
        </authorList>
    </citation>
    <scope>NUCLEOTIDE SEQUENCE</scope>
    <source>
        <strain evidence="4">Hildebrandi</strain>
    </source>
</reference>
<dbReference type="PANTHER" id="PTHR24186">
    <property type="entry name" value="PROTEIN PHOSPHATASE 1 REGULATORY SUBUNIT"/>
    <property type="match status" value="1"/>
</dbReference>
<dbReference type="Proteomes" id="UP000693970">
    <property type="component" value="Unassembled WGS sequence"/>
</dbReference>